<protein>
    <submittedName>
        <fullName evidence="1">Uncharacterized protein</fullName>
    </submittedName>
</protein>
<sequence length="127" mass="14602">MKLLKALFALSILASCVQDKHTKTITFKVNMSKENNIEKVGIRSGLTSPPWSKTIYLTDDDNDSVFEGTFIYENAQSTFGFKFVNQDSIYELKDQNNRLLKFEYKPESILYMAEFNNPKGVQTLKNN</sequence>
<dbReference type="EMBL" id="SIRT01000001">
    <property type="protein sequence ID" value="TBN06640.1"/>
    <property type="molecule type" value="Genomic_DNA"/>
</dbReference>
<organism evidence="1 2">
    <name type="scientific">Hyunsoonleella flava</name>
    <dbReference type="NCBI Taxonomy" id="2527939"/>
    <lineage>
        <taxon>Bacteria</taxon>
        <taxon>Pseudomonadati</taxon>
        <taxon>Bacteroidota</taxon>
        <taxon>Flavobacteriia</taxon>
        <taxon>Flavobacteriales</taxon>
        <taxon>Flavobacteriaceae</taxon>
    </lineage>
</organism>
<name>A0A4Q9FLR1_9FLAO</name>
<proteinExistence type="predicted"/>
<accession>A0A4Q9FLR1</accession>
<evidence type="ECO:0000313" key="1">
    <source>
        <dbReference type="EMBL" id="TBN06640.1"/>
    </source>
</evidence>
<dbReference type="AlphaFoldDB" id="A0A4Q9FLR1"/>
<dbReference type="RefSeq" id="WP_130962627.1">
    <property type="nucleotide sequence ID" value="NZ_SIRT01000001.1"/>
</dbReference>
<gene>
    <name evidence="1" type="ORF">EYD45_01785</name>
</gene>
<reference evidence="1 2" key="1">
    <citation type="submission" date="2019-02" db="EMBL/GenBank/DDBJ databases">
        <title>Hyunsoonleella sp., isolated from marine sediment.</title>
        <authorList>
            <person name="Liu B.-T."/>
        </authorList>
    </citation>
    <scope>NUCLEOTIDE SEQUENCE [LARGE SCALE GENOMIC DNA]</scope>
    <source>
        <strain evidence="1 2">T58</strain>
    </source>
</reference>
<keyword evidence="2" id="KW-1185">Reference proteome</keyword>
<dbReference type="OrthoDB" id="883826at2"/>
<dbReference type="Proteomes" id="UP000291142">
    <property type="component" value="Unassembled WGS sequence"/>
</dbReference>
<comment type="caution">
    <text evidence="1">The sequence shown here is derived from an EMBL/GenBank/DDBJ whole genome shotgun (WGS) entry which is preliminary data.</text>
</comment>
<evidence type="ECO:0000313" key="2">
    <source>
        <dbReference type="Proteomes" id="UP000291142"/>
    </source>
</evidence>
<dbReference type="PROSITE" id="PS51257">
    <property type="entry name" value="PROKAR_LIPOPROTEIN"/>
    <property type="match status" value="1"/>
</dbReference>